<dbReference type="Proteomes" id="UP001066276">
    <property type="component" value="Chromosome 1_2"/>
</dbReference>
<evidence type="ECO:0000313" key="1">
    <source>
        <dbReference type="EMBL" id="KAJ1207569.1"/>
    </source>
</evidence>
<proteinExistence type="predicted"/>
<accession>A0AAV7W3C9</accession>
<reference evidence="1" key="1">
    <citation type="journal article" date="2022" name="bioRxiv">
        <title>Sequencing and chromosome-scale assembly of the giantPleurodeles waltlgenome.</title>
        <authorList>
            <person name="Brown T."/>
            <person name="Elewa A."/>
            <person name="Iarovenko S."/>
            <person name="Subramanian E."/>
            <person name="Araus A.J."/>
            <person name="Petzold A."/>
            <person name="Susuki M."/>
            <person name="Suzuki K.-i.T."/>
            <person name="Hayashi T."/>
            <person name="Toyoda A."/>
            <person name="Oliveira C."/>
            <person name="Osipova E."/>
            <person name="Leigh N.D."/>
            <person name="Simon A."/>
            <person name="Yun M.H."/>
        </authorList>
    </citation>
    <scope>NUCLEOTIDE SEQUENCE</scope>
    <source>
        <strain evidence="1">20211129_DDA</strain>
        <tissue evidence="1">Liver</tissue>
    </source>
</reference>
<name>A0AAV7W3C9_PLEWA</name>
<dbReference type="EMBL" id="JANPWB010000002">
    <property type="protein sequence ID" value="KAJ1207569.1"/>
    <property type="molecule type" value="Genomic_DNA"/>
</dbReference>
<organism evidence="1 2">
    <name type="scientific">Pleurodeles waltl</name>
    <name type="common">Iberian ribbed newt</name>
    <dbReference type="NCBI Taxonomy" id="8319"/>
    <lineage>
        <taxon>Eukaryota</taxon>
        <taxon>Metazoa</taxon>
        <taxon>Chordata</taxon>
        <taxon>Craniata</taxon>
        <taxon>Vertebrata</taxon>
        <taxon>Euteleostomi</taxon>
        <taxon>Amphibia</taxon>
        <taxon>Batrachia</taxon>
        <taxon>Caudata</taxon>
        <taxon>Salamandroidea</taxon>
        <taxon>Salamandridae</taxon>
        <taxon>Pleurodelinae</taxon>
        <taxon>Pleurodeles</taxon>
    </lineage>
</organism>
<dbReference type="AlphaFoldDB" id="A0AAV7W3C9"/>
<protein>
    <submittedName>
        <fullName evidence="1">Uncharacterized protein</fullName>
    </submittedName>
</protein>
<keyword evidence="2" id="KW-1185">Reference proteome</keyword>
<comment type="caution">
    <text evidence="1">The sequence shown here is derived from an EMBL/GenBank/DDBJ whole genome shotgun (WGS) entry which is preliminary data.</text>
</comment>
<feature type="non-terminal residue" evidence="1">
    <location>
        <position position="1"/>
    </location>
</feature>
<sequence>HSSCIVCPDEDPGLLIPLGVETRDGGASLRAGLERACTGFQSVSEHPVWALPADPNAALSSVRVGAGKAGSLVLRAARREEAEEQHRNV</sequence>
<gene>
    <name evidence="1" type="ORF">NDU88_002960</name>
</gene>
<feature type="non-terminal residue" evidence="1">
    <location>
        <position position="89"/>
    </location>
</feature>
<evidence type="ECO:0000313" key="2">
    <source>
        <dbReference type="Proteomes" id="UP001066276"/>
    </source>
</evidence>